<evidence type="ECO:0000259" key="2">
    <source>
        <dbReference type="PROSITE" id="PS51746"/>
    </source>
</evidence>
<feature type="compositionally biased region" description="Basic and acidic residues" evidence="1">
    <location>
        <begin position="1"/>
        <end position="13"/>
    </location>
</feature>
<dbReference type="InterPro" id="IPR015655">
    <property type="entry name" value="PP2C"/>
</dbReference>
<feature type="region of interest" description="Disordered" evidence="1">
    <location>
        <begin position="1"/>
        <end position="28"/>
    </location>
</feature>
<dbReference type="Proteomes" id="UP001596266">
    <property type="component" value="Unassembled WGS sequence"/>
</dbReference>
<dbReference type="SUPFAM" id="SSF81606">
    <property type="entry name" value="PP2C-like"/>
    <property type="match status" value="1"/>
</dbReference>
<dbReference type="InterPro" id="IPR036457">
    <property type="entry name" value="PPM-type-like_dom_sf"/>
</dbReference>
<dbReference type="PANTHER" id="PTHR47992">
    <property type="entry name" value="PROTEIN PHOSPHATASE"/>
    <property type="match status" value="1"/>
</dbReference>
<sequence length="293" mass="30809">MSESDEPTRDLRQQSDTQLPSEAGARDHYVMQPLPWLAGGSDKGLRHETNQDALSIAGRDTADGQVAVLVVSDGVSTSLGAEQAALAATRAASARLVEALAGEPEDDALTVALTSAFELANEAALQAPSPGPEPGSCTLIAAVWNHSKVIVGNVGDCRAYWFGSDGANLRLTTDDSMAQVAVEQGMSREDAEKGIHSHAITRWLGPGANDIAPRQETFQPTSPGWLLVCSDGLWNYASEPDDLATVLHANLTAEPAGTVENLLAWANEQGGRDNIAVALARVDFLSSAQESRA</sequence>
<reference evidence="4" key="1">
    <citation type="journal article" date="2019" name="Int. J. Syst. Evol. Microbiol.">
        <title>The Global Catalogue of Microorganisms (GCM) 10K type strain sequencing project: providing services to taxonomists for standard genome sequencing and annotation.</title>
        <authorList>
            <consortium name="The Broad Institute Genomics Platform"/>
            <consortium name="The Broad Institute Genome Sequencing Center for Infectious Disease"/>
            <person name="Wu L."/>
            <person name="Ma J."/>
        </authorList>
    </citation>
    <scope>NUCLEOTIDE SEQUENCE [LARGE SCALE GENOMIC DNA]</scope>
    <source>
        <strain evidence="4">CGMCC 1.15277</strain>
    </source>
</reference>
<dbReference type="InterPro" id="IPR001932">
    <property type="entry name" value="PPM-type_phosphatase-like_dom"/>
</dbReference>
<gene>
    <name evidence="3" type="ORF">ACFP57_02555</name>
</gene>
<evidence type="ECO:0000313" key="4">
    <source>
        <dbReference type="Proteomes" id="UP001596266"/>
    </source>
</evidence>
<dbReference type="CDD" id="cd00143">
    <property type="entry name" value="PP2Cc"/>
    <property type="match status" value="1"/>
</dbReference>
<dbReference type="EMBL" id="JBHSUA010000008">
    <property type="protein sequence ID" value="MFC6395879.1"/>
    <property type="molecule type" value="Genomic_DNA"/>
</dbReference>
<evidence type="ECO:0000313" key="3">
    <source>
        <dbReference type="EMBL" id="MFC6395879.1"/>
    </source>
</evidence>
<keyword evidence="4" id="KW-1185">Reference proteome</keyword>
<proteinExistence type="predicted"/>
<feature type="domain" description="PPM-type phosphatase" evidence="2">
    <location>
        <begin position="44"/>
        <end position="282"/>
    </location>
</feature>
<dbReference type="RefSeq" id="WP_343886053.1">
    <property type="nucleotide sequence ID" value="NZ_BAAAKI010000012.1"/>
</dbReference>
<dbReference type="Pfam" id="PF13672">
    <property type="entry name" value="PP2C_2"/>
    <property type="match status" value="1"/>
</dbReference>
<evidence type="ECO:0000256" key="1">
    <source>
        <dbReference type="SAM" id="MobiDB-lite"/>
    </source>
</evidence>
<protein>
    <submittedName>
        <fullName evidence="3">PP2C family protein-serine/threonine phosphatase</fullName>
    </submittedName>
</protein>
<comment type="caution">
    <text evidence="3">The sequence shown here is derived from an EMBL/GenBank/DDBJ whole genome shotgun (WGS) entry which is preliminary data.</text>
</comment>
<dbReference type="PROSITE" id="PS51746">
    <property type="entry name" value="PPM_2"/>
    <property type="match status" value="1"/>
</dbReference>
<dbReference type="Gene3D" id="3.60.40.10">
    <property type="entry name" value="PPM-type phosphatase domain"/>
    <property type="match status" value="1"/>
</dbReference>
<dbReference type="SMART" id="SM00332">
    <property type="entry name" value="PP2Cc"/>
    <property type="match status" value="1"/>
</dbReference>
<accession>A0ABW1WXD3</accession>
<organism evidence="3 4">
    <name type="scientific">Luteococcus sanguinis</name>
    <dbReference type="NCBI Taxonomy" id="174038"/>
    <lineage>
        <taxon>Bacteria</taxon>
        <taxon>Bacillati</taxon>
        <taxon>Actinomycetota</taxon>
        <taxon>Actinomycetes</taxon>
        <taxon>Propionibacteriales</taxon>
        <taxon>Propionibacteriaceae</taxon>
        <taxon>Luteococcus</taxon>
    </lineage>
</organism>
<dbReference type="SMART" id="SM00331">
    <property type="entry name" value="PP2C_SIG"/>
    <property type="match status" value="1"/>
</dbReference>
<name>A0ABW1WXD3_9ACTN</name>